<dbReference type="GO" id="GO:0043130">
    <property type="term" value="F:ubiquitin binding"/>
    <property type="evidence" value="ECO:0007669"/>
    <property type="project" value="TreeGrafter"/>
</dbReference>
<feature type="compositionally biased region" description="Basic and acidic residues" evidence="4">
    <location>
        <begin position="980"/>
        <end position="998"/>
    </location>
</feature>
<dbReference type="Proteomes" id="UP000758155">
    <property type="component" value="Unassembled WGS sequence"/>
</dbReference>
<keyword evidence="6" id="KW-1185">Reference proteome</keyword>
<feature type="region of interest" description="Disordered" evidence="4">
    <location>
        <begin position="977"/>
        <end position="998"/>
    </location>
</feature>
<dbReference type="InterPro" id="IPR019775">
    <property type="entry name" value="WD40_repeat_CS"/>
</dbReference>
<dbReference type="InterPro" id="IPR021772">
    <property type="entry name" value="WDR48/Bun107"/>
</dbReference>
<dbReference type="Pfam" id="PF11816">
    <property type="entry name" value="DUF3337"/>
    <property type="match status" value="1"/>
</dbReference>
<dbReference type="Gene3D" id="2.130.10.10">
    <property type="entry name" value="YVTN repeat-like/Quinoprotein amine dehydrogenase"/>
    <property type="match status" value="2"/>
</dbReference>
<feature type="compositionally biased region" description="Basic and acidic residues" evidence="4">
    <location>
        <begin position="299"/>
        <end position="312"/>
    </location>
</feature>
<feature type="repeat" description="WD" evidence="3">
    <location>
        <begin position="320"/>
        <end position="351"/>
    </location>
</feature>
<sequence>MINLNQLLRDGLISENAIAHPMDMEQTNEDVRWVVQLLGAFDDGAVCGIRAASYDDLSGRLGHGCFEMPVRWLAILMLRSKPKLHLRQILSRFVETECFGKLREELLKHIKPGKIRDLPNACKAKDEFRARSYELGFFLPHGKSGEALKQWAELTEIRYTHIKSVFEEMMGEGSWGSAEEFLELLHNYKTYSLEEYLGPRWQEYLERETGEDDDDDDDELLSPAATTWSSGFSAGTAPSSATTASPSTEGFAVPTSGKKTKKGKIYYSGGRDGVICAWDLGLDLHRTSDDDDGDDDERDPFADHNAADDKPPPTRFRSQVQAHTHWINDLVLANNSAALVSASSDITVKVWRPAAHESVPPATIGLHTDYVKRVASPGQAESWVASGGLDRKISLWDLNGGGRRLEIHVGEDDNSSAKGSVYALAATPGIIASGGPESVVRVWDSRTGKRITKFVGHTDNVRDILVAQDGETILTASSDQTVKVWSMSAGRCMHTLTMHNDSVWSLFSEDPSLGIFYSSDRSGTVAKTDVRNCAEWDEGLSVAVCQEHEGVGRVVSAGDYIWTATSSSSINRWKDVDTSAEVELPESYKWHRNSVATTRSRYPSPPASSPPTNGTTPKIPGRALLRLSNTAPYPQPFTKDTDASTLASTRKPAEALQPNTESHGTLPVRSAPDFCIEGQNGLMKHHLLNDRRRVLTMDTAGECMLWDLIQCAPIKSFGKRHMEDVLPEVNTQESVAHWCAVDTRIGTLTCVLEENYCFDAEMYADELQLEEQIDFREDHRINLGKWVLRYLFSNLIDEEIKRDEIYRAKLLQEKQQQETVSRPTNIELPNVNVNGWDASGPTSGSTLKGNGFHFPHTPGMGIGLATPTIPPNSAGRGSHGNAYLTPTNEEGAPLEPTKSQRSSTQDGQDYFGATASNSNSNGKPAEGAAETKEEAVTSPTTEDTPSKKSKGMFGKKFKMGFSKNMFATGAPIAAETPKPVVDEKADDSDSHSSKTNEKTFEDNFLGSVQRIRHGYEEALNTGVTDLISAIAPSLPNDTPVLKPPAMTTILIQEDRPGSGGVADLFEGKVGTLGLQADLIEKAAPMWLGEVLLRNQLPPKDIVKVSFVLEPYQNSLPAISADGNNRLNANRMLRARKILGYVAERIEPPPTKEEQEKAEAEGPALRPHEYLELYCNGQLVDPRMTLASMRAHVWRGGGDVILHYKANGKKELRPFPQHPGLPFAVQHGGLSSGLGSSNASEGKPSSEAGRSQHSSQGENRNAAFGP</sequence>
<dbReference type="EMBL" id="SWKV01000012">
    <property type="protein sequence ID" value="KAF3043367.1"/>
    <property type="molecule type" value="Genomic_DNA"/>
</dbReference>
<feature type="region of interest" description="Disordered" evidence="4">
    <location>
        <begin position="208"/>
        <end position="262"/>
    </location>
</feature>
<dbReference type="InterPro" id="IPR036322">
    <property type="entry name" value="WD40_repeat_dom_sf"/>
</dbReference>
<feature type="region of interest" description="Disordered" evidence="4">
    <location>
        <begin position="289"/>
        <end position="316"/>
    </location>
</feature>
<feature type="compositionally biased region" description="Polar residues" evidence="4">
    <location>
        <begin position="1247"/>
        <end position="1258"/>
    </location>
</feature>
<keyword evidence="1 3" id="KW-0853">WD repeat</keyword>
<dbReference type="OrthoDB" id="2421129at2759"/>
<evidence type="ECO:0000313" key="6">
    <source>
        <dbReference type="Proteomes" id="UP000758155"/>
    </source>
</evidence>
<dbReference type="InterPro" id="IPR051246">
    <property type="entry name" value="WDR48"/>
</dbReference>
<dbReference type="PROSITE" id="PS00678">
    <property type="entry name" value="WD_REPEATS_1"/>
    <property type="match status" value="1"/>
</dbReference>
<dbReference type="PANTHER" id="PTHR19862:SF14">
    <property type="entry name" value="WD REPEAT-CONTAINING PROTEIN 48"/>
    <property type="match status" value="1"/>
</dbReference>
<dbReference type="AlphaFoldDB" id="A0A9P4WW50"/>
<evidence type="ECO:0000256" key="4">
    <source>
        <dbReference type="SAM" id="MobiDB-lite"/>
    </source>
</evidence>
<dbReference type="PANTHER" id="PTHR19862">
    <property type="entry name" value="WD REPEAT-CONTAINING PROTEIN 48"/>
    <property type="match status" value="1"/>
</dbReference>
<feature type="region of interest" description="Disordered" evidence="4">
    <location>
        <begin position="595"/>
        <end position="668"/>
    </location>
</feature>
<gene>
    <name evidence="5" type="ORF">E8E12_000745</name>
</gene>
<accession>A0A9P4WW50</accession>
<evidence type="ECO:0000256" key="2">
    <source>
        <dbReference type="ARBA" id="ARBA00022737"/>
    </source>
</evidence>
<comment type="caution">
    <text evidence="5">The sequence shown here is derived from an EMBL/GenBank/DDBJ whole genome shotgun (WGS) entry which is preliminary data.</text>
</comment>
<feature type="compositionally biased region" description="Polar residues" evidence="4">
    <location>
        <begin position="897"/>
        <end position="907"/>
    </location>
</feature>
<evidence type="ECO:0000256" key="1">
    <source>
        <dbReference type="ARBA" id="ARBA00022574"/>
    </source>
</evidence>
<feature type="region of interest" description="Disordered" evidence="4">
    <location>
        <begin position="864"/>
        <end position="953"/>
    </location>
</feature>
<proteinExistence type="predicted"/>
<dbReference type="Pfam" id="PF00400">
    <property type="entry name" value="WD40"/>
    <property type="match status" value="3"/>
</dbReference>
<feature type="compositionally biased region" description="Acidic residues" evidence="4">
    <location>
        <begin position="289"/>
        <end position="298"/>
    </location>
</feature>
<evidence type="ECO:0000313" key="5">
    <source>
        <dbReference type="EMBL" id="KAF3043367.1"/>
    </source>
</evidence>
<dbReference type="InterPro" id="IPR001680">
    <property type="entry name" value="WD40_rpt"/>
</dbReference>
<dbReference type="CDD" id="cd17041">
    <property type="entry name" value="Ubl_WDR48"/>
    <property type="match status" value="1"/>
</dbReference>
<feature type="repeat" description="WD" evidence="3">
    <location>
        <begin position="454"/>
        <end position="495"/>
    </location>
</feature>
<dbReference type="InterPro" id="IPR015943">
    <property type="entry name" value="WD40/YVTN_repeat-like_dom_sf"/>
</dbReference>
<reference evidence="5" key="1">
    <citation type="submission" date="2019-04" db="EMBL/GenBank/DDBJ databases">
        <title>Sequencing of skin fungus with MAO and IRED activity.</title>
        <authorList>
            <person name="Marsaioli A.J."/>
            <person name="Bonatto J.M.C."/>
            <person name="Reis Junior O."/>
        </authorList>
    </citation>
    <scope>NUCLEOTIDE SEQUENCE</scope>
    <source>
        <strain evidence="5">28M1</strain>
    </source>
</reference>
<dbReference type="PROSITE" id="PS50082">
    <property type="entry name" value="WD_REPEATS_2"/>
    <property type="match status" value="3"/>
</dbReference>
<feature type="compositionally biased region" description="Low complexity" evidence="4">
    <location>
        <begin position="229"/>
        <end position="248"/>
    </location>
</feature>
<protein>
    <submittedName>
        <fullName evidence="5">Uncharacterized protein</fullName>
    </submittedName>
</protein>
<dbReference type="GO" id="GO:0000724">
    <property type="term" value="P:double-strand break repair via homologous recombination"/>
    <property type="evidence" value="ECO:0007669"/>
    <property type="project" value="TreeGrafter"/>
</dbReference>
<dbReference type="PROSITE" id="PS50294">
    <property type="entry name" value="WD_REPEATS_REGION"/>
    <property type="match status" value="2"/>
</dbReference>
<feature type="region of interest" description="Disordered" evidence="4">
    <location>
        <begin position="1212"/>
        <end position="1265"/>
    </location>
</feature>
<feature type="compositionally biased region" description="Acidic residues" evidence="4">
    <location>
        <begin position="209"/>
        <end position="220"/>
    </location>
</feature>
<dbReference type="CDD" id="cd00200">
    <property type="entry name" value="WD40"/>
    <property type="match status" value="1"/>
</dbReference>
<dbReference type="SUPFAM" id="SSF50978">
    <property type="entry name" value="WD40 repeat-like"/>
    <property type="match status" value="1"/>
</dbReference>
<keyword evidence="2" id="KW-0677">Repeat</keyword>
<organism evidence="5 6">
    <name type="scientific">Didymella heteroderae</name>
    <dbReference type="NCBI Taxonomy" id="1769908"/>
    <lineage>
        <taxon>Eukaryota</taxon>
        <taxon>Fungi</taxon>
        <taxon>Dikarya</taxon>
        <taxon>Ascomycota</taxon>
        <taxon>Pezizomycotina</taxon>
        <taxon>Dothideomycetes</taxon>
        <taxon>Pleosporomycetidae</taxon>
        <taxon>Pleosporales</taxon>
        <taxon>Pleosporineae</taxon>
        <taxon>Didymellaceae</taxon>
        <taxon>Didymella</taxon>
    </lineage>
</organism>
<name>A0A9P4WW50_9PLEO</name>
<dbReference type="SMART" id="SM00320">
    <property type="entry name" value="WD40"/>
    <property type="match status" value="7"/>
</dbReference>
<evidence type="ECO:0000256" key="3">
    <source>
        <dbReference type="PROSITE-ProRule" id="PRU00221"/>
    </source>
</evidence>
<feature type="repeat" description="WD" evidence="3">
    <location>
        <begin position="414"/>
        <end position="453"/>
    </location>
</feature>